<comment type="caution">
    <text evidence="8">The sequence shown here is derived from an EMBL/GenBank/DDBJ whole genome shotgun (WGS) entry which is preliminary data.</text>
</comment>
<dbReference type="PANTHER" id="PTHR30250">
    <property type="entry name" value="PST FAMILY PREDICTED COLANIC ACID TRANSPORTER"/>
    <property type="match status" value="1"/>
</dbReference>
<evidence type="ECO:0008006" key="9">
    <source>
        <dbReference type="Google" id="ProtNLM"/>
    </source>
</evidence>
<feature type="transmembrane region" description="Helical" evidence="7">
    <location>
        <begin position="261"/>
        <end position="282"/>
    </location>
</feature>
<protein>
    <recommendedName>
        <fullName evidence="9">Polysaccharide biosynthesis protein C-terminal domain-containing protein</fullName>
    </recommendedName>
</protein>
<dbReference type="PANTHER" id="PTHR30250:SF10">
    <property type="entry name" value="LIPOPOLYSACCHARIDE BIOSYNTHESIS PROTEIN WZXC"/>
    <property type="match status" value="1"/>
</dbReference>
<evidence type="ECO:0000256" key="7">
    <source>
        <dbReference type="SAM" id="Phobius"/>
    </source>
</evidence>
<sequence>MQLSNAIILTLKSNWKPKLYYEISILAEMLSFSIWSLIEALTIWLATWIDSFIIGSVLSQYYLGLYKTSTSLVNTLMTIITASVAPVLFSTLSRIQDDDSQFVRIYLKVQRVISIIVLPLGVGIFIYDDLVTKILLGDAWNEAGNVIGIWALTTSIMIVFEHFCSEVYRSKGKPKISILAQVLHLVVLVPACIISSKFGFWSLVYTRAWIRMEAVVIHLIIMKWMIGLNIKDNFKNVMPSLIAVLAMGLLGGYLQKMASGIWWDLLSIALCSVLYFGILLLFPSMRKEARKIINIRG</sequence>
<dbReference type="InterPro" id="IPR050833">
    <property type="entry name" value="Poly_Biosynth_Transport"/>
</dbReference>
<keyword evidence="4 7" id="KW-0812">Transmembrane</keyword>
<evidence type="ECO:0000256" key="5">
    <source>
        <dbReference type="ARBA" id="ARBA00022989"/>
    </source>
</evidence>
<reference evidence="8" key="1">
    <citation type="submission" date="2019-08" db="EMBL/GenBank/DDBJ databases">
        <authorList>
            <person name="Kucharzyk K."/>
            <person name="Murdoch R.W."/>
            <person name="Higgins S."/>
            <person name="Loffler F."/>
        </authorList>
    </citation>
    <scope>NUCLEOTIDE SEQUENCE</scope>
</reference>
<dbReference type="AlphaFoldDB" id="A0A645AAL3"/>
<feature type="transmembrane region" description="Helical" evidence="7">
    <location>
        <begin position="75"/>
        <end position="93"/>
    </location>
</feature>
<dbReference type="Pfam" id="PF13440">
    <property type="entry name" value="Polysacc_synt_3"/>
    <property type="match status" value="1"/>
</dbReference>
<evidence type="ECO:0000256" key="6">
    <source>
        <dbReference type="ARBA" id="ARBA00023136"/>
    </source>
</evidence>
<evidence type="ECO:0000256" key="3">
    <source>
        <dbReference type="ARBA" id="ARBA00022475"/>
    </source>
</evidence>
<gene>
    <name evidence="8" type="ORF">SDC9_96995</name>
</gene>
<feature type="transmembrane region" description="Helical" evidence="7">
    <location>
        <begin position="176"/>
        <end position="196"/>
    </location>
</feature>
<keyword evidence="3" id="KW-1003">Cell membrane</keyword>
<evidence type="ECO:0000256" key="1">
    <source>
        <dbReference type="ARBA" id="ARBA00004651"/>
    </source>
</evidence>
<accession>A0A645AAL3</accession>
<dbReference type="EMBL" id="VSSQ01012886">
    <property type="protein sequence ID" value="MPM50259.1"/>
    <property type="molecule type" value="Genomic_DNA"/>
</dbReference>
<organism evidence="8">
    <name type="scientific">bioreactor metagenome</name>
    <dbReference type="NCBI Taxonomy" id="1076179"/>
    <lineage>
        <taxon>unclassified sequences</taxon>
        <taxon>metagenomes</taxon>
        <taxon>ecological metagenomes</taxon>
    </lineage>
</organism>
<keyword evidence="6 7" id="KW-0472">Membrane</keyword>
<dbReference type="GO" id="GO:0005886">
    <property type="term" value="C:plasma membrane"/>
    <property type="evidence" value="ECO:0007669"/>
    <property type="project" value="UniProtKB-SubCell"/>
</dbReference>
<feature type="transmembrane region" description="Helical" evidence="7">
    <location>
        <begin position="105"/>
        <end position="127"/>
    </location>
</feature>
<feature type="transmembrane region" description="Helical" evidence="7">
    <location>
        <begin position="147"/>
        <end position="164"/>
    </location>
</feature>
<comment type="similarity">
    <text evidence="2">Belongs to the polysaccharide synthase family.</text>
</comment>
<evidence type="ECO:0000256" key="4">
    <source>
        <dbReference type="ARBA" id="ARBA00022692"/>
    </source>
</evidence>
<feature type="transmembrane region" description="Helical" evidence="7">
    <location>
        <begin position="238"/>
        <end position="255"/>
    </location>
</feature>
<proteinExistence type="inferred from homology"/>
<evidence type="ECO:0000256" key="2">
    <source>
        <dbReference type="ARBA" id="ARBA00007430"/>
    </source>
</evidence>
<name>A0A645AAL3_9ZZZZ</name>
<comment type="subcellular location">
    <subcellularLocation>
        <location evidence="1">Cell membrane</location>
        <topology evidence="1">Multi-pass membrane protein</topology>
    </subcellularLocation>
</comment>
<evidence type="ECO:0000313" key="8">
    <source>
        <dbReference type="EMBL" id="MPM50259.1"/>
    </source>
</evidence>
<feature type="transmembrane region" description="Helical" evidence="7">
    <location>
        <begin position="208"/>
        <end position="226"/>
    </location>
</feature>
<keyword evidence="5 7" id="KW-1133">Transmembrane helix</keyword>